<dbReference type="PANTHER" id="PTHR12110">
    <property type="entry name" value="HYDROXYPYRUVATE ISOMERASE"/>
    <property type="match status" value="1"/>
</dbReference>
<evidence type="ECO:0000313" key="3">
    <source>
        <dbReference type="Proteomes" id="UP000324479"/>
    </source>
</evidence>
<reference evidence="2 3" key="1">
    <citation type="submission" date="2019-08" db="EMBL/GenBank/DDBJ databases">
        <authorList>
            <person name="Dhanesh K."/>
            <person name="Kumar G."/>
            <person name="Sasikala C."/>
            <person name="Venkata Ramana C."/>
        </authorList>
    </citation>
    <scope>NUCLEOTIDE SEQUENCE [LARGE SCALE GENOMIC DNA]</scope>
    <source>
        <strain evidence="2 3">JC645</strain>
    </source>
</reference>
<dbReference type="InterPro" id="IPR013022">
    <property type="entry name" value="Xyl_isomerase-like_TIM-brl"/>
</dbReference>
<organism evidence="2 3">
    <name type="scientific">Roseiconus nitratireducens</name>
    <dbReference type="NCBI Taxonomy" id="2605748"/>
    <lineage>
        <taxon>Bacteria</taxon>
        <taxon>Pseudomonadati</taxon>
        <taxon>Planctomycetota</taxon>
        <taxon>Planctomycetia</taxon>
        <taxon>Pirellulales</taxon>
        <taxon>Pirellulaceae</taxon>
        <taxon>Roseiconus</taxon>
    </lineage>
</organism>
<sequence length="298" mass="32330">MTPGFHCSSLLFHDPPTLIEKLSQLGFGAVAIRPQRAVWDLRAPWFEGVCDEIAAAAQQHQVAIVIDLDAPYYDDPERSDPFSLASEDPEESERARAQLADWIGRSADLSPRAITFSTGRVTRGDRSAGMKSSLTRDHAALDHGGERTLEQLAEAIGNLSRLAESTGTRLALRPVAEHAIATVAHFERFEQWLGTSPPLGLAADVGEMLLGGEFPIGGRLARLPHRLTCVYLCEPDPDHGCDQRFGCGDMDLGRVWDVMTQSGFEGPGIFRACGHSWVGLELARQAIGLVRTHGGRGG</sequence>
<dbReference type="SUPFAM" id="SSF51658">
    <property type="entry name" value="Xylose isomerase-like"/>
    <property type="match status" value="1"/>
</dbReference>
<name>A0A5M6D3X7_9BACT</name>
<dbReference type="AlphaFoldDB" id="A0A5M6D3X7"/>
<dbReference type="RefSeq" id="WP_150077339.1">
    <property type="nucleotide sequence ID" value="NZ_VWOX01000008.1"/>
</dbReference>
<evidence type="ECO:0000313" key="2">
    <source>
        <dbReference type="EMBL" id="KAA5542191.1"/>
    </source>
</evidence>
<evidence type="ECO:0000259" key="1">
    <source>
        <dbReference type="Pfam" id="PF01261"/>
    </source>
</evidence>
<feature type="domain" description="Xylose isomerase-like TIM barrel" evidence="1">
    <location>
        <begin position="20"/>
        <end position="275"/>
    </location>
</feature>
<dbReference type="EMBL" id="VWOX01000008">
    <property type="protein sequence ID" value="KAA5542191.1"/>
    <property type="molecule type" value="Genomic_DNA"/>
</dbReference>
<protein>
    <submittedName>
        <fullName evidence="2">TIM barrel protein</fullName>
    </submittedName>
</protein>
<dbReference type="Pfam" id="PF01261">
    <property type="entry name" value="AP_endonuc_2"/>
    <property type="match status" value="1"/>
</dbReference>
<keyword evidence="3" id="KW-1185">Reference proteome</keyword>
<dbReference type="PANTHER" id="PTHR12110:SF21">
    <property type="entry name" value="XYLOSE ISOMERASE-LIKE TIM BARREL DOMAIN-CONTAINING PROTEIN"/>
    <property type="match status" value="1"/>
</dbReference>
<dbReference type="InterPro" id="IPR050312">
    <property type="entry name" value="IolE/XylAMocC-like"/>
</dbReference>
<dbReference type="Gene3D" id="3.20.20.150">
    <property type="entry name" value="Divalent-metal-dependent TIM barrel enzymes"/>
    <property type="match status" value="1"/>
</dbReference>
<dbReference type="Proteomes" id="UP000324479">
    <property type="component" value="Unassembled WGS sequence"/>
</dbReference>
<dbReference type="InterPro" id="IPR036237">
    <property type="entry name" value="Xyl_isomerase-like_sf"/>
</dbReference>
<accession>A0A5M6D3X7</accession>
<gene>
    <name evidence="2" type="ORF">FYK55_15410</name>
</gene>
<comment type="caution">
    <text evidence="2">The sequence shown here is derived from an EMBL/GenBank/DDBJ whole genome shotgun (WGS) entry which is preliminary data.</text>
</comment>
<proteinExistence type="predicted"/>